<dbReference type="Gene3D" id="1.10.800.10">
    <property type="entry name" value="Aromatic amino acid hydroxylase"/>
    <property type="match status" value="1"/>
</dbReference>
<comment type="similarity">
    <text evidence="2">Belongs to the biopterin-dependent aromatic amino acid hydroxylase family.</text>
</comment>
<evidence type="ECO:0000313" key="9">
    <source>
        <dbReference type="EMBL" id="TCS93308.1"/>
    </source>
</evidence>
<keyword evidence="4" id="KW-0560">Oxidoreductase</keyword>
<evidence type="ECO:0000256" key="1">
    <source>
        <dbReference type="ARBA" id="ARBA00001954"/>
    </source>
</evidence>
<keyword evidence="3 7" id="KW-0479">Metal-binding</keyword>
<evidence type="ECO:0000256" key="2">
    <source>
        <dbReference type="ARBA" id="ARBA00009712"/>
    </source>
</evidence>
<proteinExistence type="inferred from homology"/>
<dbReference type="PROSITE" id="PS51410">
    <property type="entry name" value="BH4_AAA_HYDROXYL_2"/>
    <property type="match status" value="1"/>
</dbReference>
<comment type="caution">
    <text evidence="9">The sequence shown here is derived from an EMBL/GenBank/DDBJ whole genome shotgun (WGS) entry which is preliminary data.</text>
</comment>
<dbReference type="Pfam" id="PF00351">
    <property type="entry name" value="Biopterin_H"/>
    <property type="match status" value="2"/>
</dbReference>
<dbReference type="PANTHER" id="PTHR11473">
    <property type="entry name" value="AROMATIC AMINO ACID HYDROXYLASE"/>
    <property type="match status" value="1"/>
</dbReference>
<dbReference type="PRINTS" id="PR00372">
    <property type="entry name" value="FYWHYDRXLASE"/>
</dbReference>
<dbReference type="PANTHER" id="PTHR11473:SF24">
    <property type="entry name" value="PHENYLALANINE-4-HYDROXYLASE"/>
    <property type="match status" value="1"/>
</dbReference>
<evidence type="ECO:0000256" key="3">
    <source>
        <dbReference type="ARBA" id="ARBA00022723"/>
    </source>
</evidence>
<dbReference type="NCBIfam" id="NF010657">
    <property type="entry name" value="PRK14056.1"/>
    <property type="match status" value="1"/>
</dbReference>
<feature type="domain" description="Biopterin-dependent aromatic amino acid hydroxylase family profile" evidence="8">
    <location>
        <begin position="1"/>
        <end position="369"/>
    </location>
</feature>
<feature type="binding site" evidence="7">
    <location>
        <position position="157"/>
    </location>
    <ligand>
        <name>Fe cation</name>
        <dbReference type="ChEBI" id="CHEBI:24875"/>
    </ligand>
</feature>
<reference evidence="9 10" key="1">
    <citation type="submission" date="2019-03" db="EMBL/GenBank/DDBJ databases">
        <title>Genomic Encyclopedia of Type Strains, Phase IV (KMG-IV): sequencing the most valuable type-strain genomes for metagenomic binning, comparative biology and taxonomic classification.</title>
        <authorList>
            <person name="Goeker M."/>
        </authorList>
    </citation>
    <scope>NUCLEOTIDE SEQUENCE [LARGE SCALE GENOMIC DNA]</scope>
    <source>
        <strain evidence="9 10">DSM 45707</strain>
    </source>
</reference>
<evidence type="ECO:0000256" key="7">
    <source>
        <dbReference type="PIRSR" id="PIRSR601273-2"/>
    </source>
</evidence>
<gene>
    <name evidence="9" type="ORF">EDD58_108139</name>
</gene>
<feature type="binding site" evidence="7">
    <location>
        <position position="247"/>
    </location>
    <ligand>
        <name>Fe cation</name>
        <dbReference type="ChEBI" id="CHEBI:24875"/>
    </ligand>
</feature>
<dbReference type="InterPro" id="IPR001273">
    <property type="entry name" value="ArAA_hydroxylase"/>
</dbReference>
<evidence type="ECO:0000313" key="10">
    <source>
        <dbReference type="Proteomes" id="UP000294937"/>
    </source>
</evidence>
<dbReference type="InterPro" id="IPR036329">
    <property type="entry name" value="Aro-AA_hydroxylase_C_sf"/>
</dbReference>
<dbReference type="GO" id="GO:0016714">
    <property type="term" value="F:oxidoreductase activity, acting on paired donors, with incorporation or reduction of molecular oxygen, reduced pteridine as one donor, and incorporation of one atom of oxygen"/>
    <property type="evidence" value="ECO:0007669"/>
    <property type="project" value="InterPro"/>
</dbReference>
<comment type="cofactor">
    <cofactor evidence="1 7">
        <name>Fe(2+)</name>
        <dbReference type="ChEBI" id="CHEBI:29033"/>
    </cofactor>
</comment>
<dbReference type="GO" id="GO:0009072">
    <property type="term" value="P:aromatic amino acid metabolic process"/>
    <property type="evidence" value="ECO:0007669"/>
    <property type="project" value="InterPro"/>
</dbReference>
<accession>A0A4R3L344</accession>
<dbReference type="CDD" id="cd00361">
    <property type="entry name" value="arom_aa_hydroxylase"/>
    <property type="match status" value="1"/>
</dbReference>
<feature type="binding site" evidence="7">
    <location>
        <position position="162"/>
    </location>
    <ligand>
        <name>Fe cation</name>
        <dbReference type="ChEBI" id="CHEBI:24875"/>
    </ligand>
</feature>
<dbReference type="EMBL" id="SMAG01000008">
    <property type="protein sequence ID" value="TCS93308.1"/>
    <property type="molecule type" value="Genomic_DNA"/>
</dbReference>
<evidence type="ECO:0000259" key="8">
    <source>
        <dbReference type="PROSITE" id="PS51410"/>
    </source>
</evidence>
<keyword evidence="10" id="KW-1185">Reference proteome</keyword>
<dbReference type="GO" id="GO:0005506">
    <property type="term" value="F:iron ion binding"/>
    <property type="evidence" value="ECO:0007669"/>
    <property type="project" value="InterPro"/>
</dbReference>
<organism evidence="9 10">
    <name type="scientific">Hazenella coriacea</name>
    <dbReference type="NCBI Taxonomy" id="1179467"/>
    <lineage>
        <taxon>Bacteria</taxon>
        <taxon>Bacillati</taxon>
        <taxon>Bacillota</taxon>
        <taxon>Bacilli</taxon>
        <taxon>Bacillales</taxon>
        <taxon>Thermoactinomycetaceae</taxon>
        <taxon>Hazenella</taxon>
    </lineage>
</organism>
<dbReference type="InterPro" id="IPR019774">
    <property type="entry name" value="Aromatic-AA_hydroxylase_C"/>
</dbReference>
<evidence type="ECO:0000256" key="5">
    <source>
        <dbReference type="ARBA" id="ARBA00023004"/>
    </source>
</evidence>
<protein>
    <submittedName>
        <fullName evidence="9">Phenylalanine 4-hydroxylase</fullName>
    </submittedName>
</protein>
<keyword evidence="5 7" id="KW-0408">Iron</keyword>
<keyword evidence="6" id="KW-0503">Monooxygenase</keyword>
<dbReference type="SUPFAM" id="SSF56534">
    <property type="entry name" value="Aromatic aminoacid monoxygenases, catalytic and oligomerization domains"/>
    <property type="match status" value="1"/>
</dbReference>
<name>A0A4R3L344_9BACL</name>
<dbReference type="Proteomes" id="UP000294937">
    <property type="component" value="Unassembled WGS sequence"/>
</dbReference>
<sequence length="608" mass="68069">MSQDEDPNSISLLGRIHYHFEKTEGMRLNMNQLLKPTKQIPVHLRQFVSEQHYEQYTPIDHAVWRYVMRQNLHALNESAHPAYVEGLLASGIDTESIPRVSEMNDRLSKVGWGAAIVDGLIPGVAFFDFQAHGILPIAVDIRKVENIEYTPAPDVIHEAAGHAPILFDDKYASFVKRIGEIGAKAFATKAEHEVFEAVRHLSIVMEDRHSTPQQIEEAKQLLSEKRNAVTGMSEAEAISRVFWWTVEYGLIGTLEKPQIYGAGLLSSVGESKHCLSENVVKLPFSVKSCIETSYDVTTMQPQLFVCESFDQLIGAIEEFANTMAFRKGGTESLDQALQSGSASTFVLNSGLQISGTLNEIIKDSNGEAIYVRTQGPTALAIHDQELPRHSKSVHCDGFGTPIGLLVGDLSLEECNEEQLLALGIEEGRQATLTFKSGIQVTGMVTTIIRKENKTILISFESCKVMLEDRLLFEEQWGTFDMAVGSVVTSAFPGVADAEAFFGVEKPKKQVPTDPEPLTELESMYQTIREVRQKDRWDEKSFSGVQNVLRVLRNCYPHEWLLRLEILELFCTHGVEIPEKEQVLQELHHLSKREDLQRLIENGIALLPV</sequence>
<evidence type="ECO:0000256" key="6">
    <source>
        <dbReference type="ARBA" id="ARBA00023033"/>
    </source>
</evidence>
<dbReference type="InterPro" id="IPR036951">
    <property type="entry name" value="ArAA_hydroxylase_sf"/>
</dbReference>
<dbReference type="AlphaFoldDB" id="A0A4R3L344"/>
<evidence type="ECO:0000256" key="4">
    <source>
        <dbReference type="ARBA" id="ARBA00023002"/>
    </source>
</evidence>